<dbReference type="Proteomes" id="UP000367750">
    <property type="component" value="Unassembled WGS sequence"/>
</dbReference>
<evidence type="ECO:0000256" key="2">
    <source>
        <dbReference type="SAM" id="MobiDB-lite"/>
    </source>
</evidence>
<dbReference type="Pfam" id="PF03448">
    <property type="entry name" value="MgtE_N"/>
    <property type="match status" value="1"/>
</dbReference>
<organism evidence="5 6">
    <name type="scientific">Paenibacillus spiritus</name>
    <dbReference type="NCBI Taxonomy" id="2496557"/>
    <lineage>
        <taxon>Bacteria</taxon>
        <taxon>Bacillati</taxon>
        <taxon>Bacillota</taxon>
        <taxon>Bacilli</taxon>
        <taxon>Bacillales</taxon>
        <taxon>Paenibacillaceae</taxon>
        <taxon>Paenibacillus</taxon>
    </lineage>
</organism>
<feature type="domain" description="Magnesium transporter MgtE intracellular" evidence="4">
    <location>
        <begin position="155"/>
        <end position="209"/>
    </location>
</feature>
<feature type="compositionally biased region" description="Polar residues" evidence="2">
    <location>
        <begin position="70"/>
        <end position="80"/>
    </location>
</feature>
<feature type="transmembrane region" description="Helical" evidence="3">
    <location>
        <begin position="20"/>
        <end position="41"/>
    </location>
</feature>
<dbReference type="AlphaFoldDB" id="A0A5J5GF61"/>
<protein>
    <submittedName>
        <fullName evidence="5">Kinesin</fullName>
    </submittedName>
</protein>
<keyword evidence="1" id="KW-0175">Coiled coil</keyword>
<evidence type="ECO:0000256" key="3">
    <source>
        <dbReference type="SAM" id="Phobius"/>
    </source>
</evidence>
<dbReference type="SUPFAM" id="SSF48029">
    <property type="entry name" value="FliG"/>
    <property type="match status" value="1"/>
</dbReference>
<dbReference type="InterPro" id="IPR011002">
    <property type="entry name" value="FliG_a-hlx"/>
</dbReference>
<evidence type="ECO:0000259" key="4">
    <source>
        <dbReference type="Pfam" id="PF03448"/>
    </source>
</evidence>
<evidence type="ECO:0000313" key="6">
    <source>
        <dbReference type="Proteomes" id="UP000367750"/>
    </source>
</evidence>
<dbReference type="RefSeq" id="WP_150457225.1">
    <property type="nucleotide sequence ID" value="NZ_VYKK01000005.1"/>
</dbReference>
<comment type="caution">
    <text evidence="5">The sequence shown here is derived from an EMBL/GenBank/DDBJ whole genome shotgun (WGS) entry which is preliminary data.</text>
</comment>
<name>A0A5J5GF61_9BACL</name>
<dbReference type="Gene3D" id="1.10.220.30">
    <property type="match status" value="1"/>
</dbReference>
<feature type="region of interest" description="Disordered" evidence="2">
    <location>
        <begin position="65"/>
        <end position="95"/>
    </location>
</feature>
<evidence type="ECO:0000313" key="5">
    <source>
        <dbReference type="EMBL" id="KAA9006393.1"/>
    </source>
</evidence>
<feature type="coiled-coil region" evidence="1">
    <location>
        <begin position="96"/>
        <end position="137"/>
    </location>
</feature>
<keyword evidence="3" id="KW-0812">Transmembrane</keyword>
<keyword evidence="3" id="KW-1133">Transmembrane helix</keyword>
<feature type="compositionally biased region" description="Basic and acidic residues" evidence="2">
    <location>
        <begin position="81"/>
        <end position="95"/>
    </location>
</feature>
<reference evidence="5 6" key="1">
    <citation type="submission" date="2019-09" db="EMBL/GenBank/DDBJ databases">
        <title>Bacillus ochoae sp. nov., Paenibacillus whitsoniae sp. nov., Paenibacillus spiritus sp. nov. Isolated from the Mars Exploration Rover during spacecraft assembly.</title>
        <authorList>
            <person name="Seuylemezian A."/>
            <person name="Vaishampayan P."/>
        </authorList>
    </citation>
    <scope>NUCLEOTIDE SEQUENCE [LARGE SCALE GENOMIC DNA]</scope>
    <source>
        <strain evidence="5 6">MER_111</strain>
    </source>
</reference>
<accession>A0A5J5GF61</accession>
<dbReference type="EMBL" id="VYKK01000005">
    <property type="protein sequence ID" value="KAA9006393.1"/>
    <property type="molecule type" value="Genomic_DNA"/>
</dbReference>
<sequence length="318" mass="34423">MEQNEFDLENEGSASKFERFLFLMIPIIFTLVLIGVLLTLFNMDIRNNVLQALNKIPVVEQWIPDPKTDSAGTSAGSQKTDSTKADETAKASDPTVKELKAQLAQQQEQVKKLTDEKTAQDQQMKALKTQITDLQNAGTAQAAAQADENYEKSVKDLAKLYAGMKAAKAAAIMQNLTTEEMVQLFSAMNNESKTAILEKMDPKIAADVSIKLKEATDSSDMAIAALQSRLKKESGTQASAGTASGATLGRDQLSTTFTSMPAEDSAKLLNQMYSVTPDKVITILKSVNDSTRSSILSQMTKDNAEVAGKVVNRLMGGK</sequence>
<keyword evidence="3" id="KW-0472">Membrane</keyword>
<dbReference type="InterPro" id="IPR006668">
    <property type="entry name" value="Mg_transptr_MgtE_intracell_dom"/>
</dbReference>
<evidence type="ECO:0000256" key="1">
    <source>
        <dbReference type="SAM" id="Coils"/>
    </source>
</evidence>
<dbReference type="OrthoDB" id="2381574at2"/>
<proteinExistence type="predicted"/>
<gene>
    <name evidence="5" type="ORF">F4V43_05420</name>
</gene>
<keyword evidence="6" id="KW-1185">Reference proteome</keyword>